<feature type="compositionally biased region" description="Acidic residues" evidence="1">
    <location>
        <begin position="291"/>
        <end position="304"/>
    </location>
</feature>
<gene>
    <name evidence="2" type="ORF">BDA99DRAFT_538784</name>
</gene>
<organism evidence="2 3">
    <name type="scientific">Phascolomyces articulosus</name>
    <dbReference type="NCBI Taxonomy" id="60185"/>
    <lineage>
        <taxon>Eukaryota</taxon>
        <taxon>Fungi</taxon>
        <taxon>Fungi incertae sedis</taxon>
        <taxon>Mucoromycota</taxon>
        <taxon>Mucoromycotina</taxon>
        <taxon>Mucoromycetes</taxon>
        <taxon>Mucorales</taxon>
        <taxon>Lichtheimiaceae</taxon>
        <taxon>Phascolomyces</taxon>
    </lineage>
</organism>
<proteinExistence type="predicted"/>
<evidence type="ECO:0000313" key="3">
    <source>
        <dbReference type="Proteomes" id="UP001209540"/>
    </source>
</evidence>
<comment type="caution">
    <text evidence="2">The sequence shown here is derived from an EMBL/GenBank/DDBJ whole genome shotgun (WGS) entry which is preliminary data.</text>
</comment>
<dbReference type="PANTHER" id="PTHR46007">
    <property type="entry name" value="MEDIATOR OF RNA POLYMERASE II TRANSCRIPTION SUBUNIT 12"/>
    <property type="match status" value="1"/>
</dbReference>
<feature type="region of interest" description="Disordered" evidence="1">
    <location>
        <begin position="273"/>
        <end position="359"/>
    </location>
</feature>
<feature type="region of interest" description="Disordered" evidence="1">
    <location>
        <begin position="461"/>
        <end position="534"/>
    </location>
</feature>
<dbReference type="Proteomes" id="UP001209540">
    <property type="component" value="Unassembled WGS sequence"/>
</dbReference>
<evidence type="ECO:0000256" key="1">
    <source>
        <dbReference type="SAM" id="MobiDB-lite"/>
    </source>
</evidence>
<protein>
    <submittedName>
        <fullName evidence="2">Uncharacterized protein</fullName>
    </submittedName>
</protein>
<feature type="compositionally biased region" description="Basic and acidic residues" evidence="1">
    <location>
        <begin position="708"/>
        <end position="721"/>
    </location>
</feature>
<dbReference type="AlphaFoldDB" id="A0AAD5PCF1"/>
<reference evidence="2" key="2">
    <citation type="submission" date="2023-02" db="EMBL/GenBank/DDBJ databases">
        <authorList>
            <consortium name="DOE Joint Genome Institute"/>
            <person name="Mondo S.J."/>
            <person name="Chang Y."/>
            <person name="Wang Y."/>
            <person name="Ahrendt S."/>
            <person name="Andreopoulos W."/>
            <person name="Barry K."/>
            <person name="Beard J."/>
            <person name="Benny G.L."/>
            <person name="Blankenship S."/>
            <person name="Bonito G."/>
            <person name="Cuomo C."/>
            <person name="Desiro A."/>
            <person name="Gervers K.A."/>
            <person name="Hundley H."/>
            <person name="Kuo A."/>
            <person name="LaButti K."/>
            <person name="Lang B.F."/>
            <person name="Lipzen A."/>
            <person name="O'Donnell K."/>
            <person name="Pangilinan J."/>
            <person name="Reynolds N."/>
            <person name="Sandor L."/>
            <person name="Smith M.W."/>
            <person name="Tsang A."/>
            <person name="Grigoriev I.V."/>
            <person name="Stajich J.E."/>
            <person name="Spatafora J.W."/>
        </authorList>
    </citation>
    <scope>NUCLEOTIDE SEQUENCE</scope>
    <source>
        <strain evidence="2">RSA 2281</strain>
    </source>
</reference>
<dbReference type="GO" id="GO:0016592">
    <property type="term" value="C:mediator complex"/>
    <property type="evidence" value="ECO:0007669"/>
    <property type="project" value="TreeGrafter"/>
</dbReference>
<dbReference type="PANTHER" id="PTHR46007:SF8">
    <property type="entry name" value="C2H2-TYPE DOMAIN-CONTAINING PROTEIN"/>
    <property type="match status" value="1"/>
</dbReference>
<feature type="compositionally biased region" description="Basic residues" evidence="1">
    <location>
        <begin position="321"/>
        <end position="333"/>
    </location>
</feature>
<feature type="compositionally biased region" description="Low complexity" evidence="1">
    <location>
        <begin position="647"/>
        <end position="685"/>
    </location>
</feature>
<feature type="compositionally biased region" description="Basic residues" evidence="1">
    <location>
        <begin position="465"/>
        <end position="481"/>
    </location>
</feature>
<dbReference type="GO" id="GO:0003713">
    <property type="term" value="F:transcription coactivator activity"/>
    <property type="evidence" value="ECO:0007669"/>
    <property type="project" value="TreeGrafter"/>
</dbReference>
<feature type="compositionally biased region" description="Gly residues" evidence="1">
    <location>
        <begin position="522"/>
        <end position="532"/>
    </location>
</feature>
<feature type="region of interest" description="Disordered" evidence="1">
    <location>
        <begin position="412"/>
        <end position="438"/>
    </location>
</feature>
<dbReference type="EMBL" id="JAIXMP010000018">
    <property type="protein sequence ID" value="KAI9258860.1"/>
    <property type="molecule type" value="Genomic_DNA"/>
</dbReference>
<dbReference type="GO" id="GO:0045944">
    <property type="term" value="P:positive regulation of transcription by RNA polymerase II"/>
    <property type="evidence" value="ECO:0007669"/>
    <property type="project" value="TreeGrafter"/>
</dbReference>
<feature type="compositionally biased region" description="Low complexity" evidence="1">
    <location>
        <begin position="630"/>
        <end position="639"/>
    </location>
</feature>
<sequence>MSDIPVDPHQTTIDELSEELENLLDTFCSDTHQRFCLEQRVTSQQQLQRIRQTIQHTRQSSERWTSTTNSDSIRQSLMGTCLEMLNCYQAVCQHRHIRALSSSSHGRNSNVVTNPIHQLTLDWQQLSQSFEMKAREQSNLAALFDNLKNLRKAWTKKPRHIERLLTSLLVTYELRPGAYVVVIDRHNYHQLGLKRNTMGTRQLVFECSRISRQEQMDVVAGICDRFASVFAQNAQHNLAQIEAQVQLAQLSMLAKRLRKLQDQVFYINNTSSTIQQQSTLGTTEEDANRTEEDEEDEEEEDDVSSIEGNIGRSPMDPLPPPRHHRPRRRHHQRQQSNHLHQQQQRPFSYPITPTSTPAPPFNPFPSVTPSLWYIQDDTGIQSLPMPSFVPSPWQWPDLLKVNRPYDPLLFGLIKRKRQPPRPSRPTPSSIPRQQQQQPFIVRLKGLFSARTRYISTVAMGPSSTARHHHHQQTQQQHRHSRQQQQQQQQQHSNTTNSTSTEDDQDAVGGDTMTPTTTPPAPGGGGAGMGGGMTTATTTRLEEGVEDPPVAFASVSISHLCGHFCRTGRQFYEDVTSNAQLKHSQDGHILQEIGRDLVETYAAIQLEASRTNMQRILTILHELTVLDHTQQQHQQQQHQQQQHEDWDTSAVPQSTPAPTTSSAAAIAATTTTTTYPLPPTTTSSSFHPPPLSSSFIIDDHSTQPLPQQHHHDEDRRSSRIESHISLPPA</sequence>
<feature type="compositionally biased region" description="Low complexity" evidence="1">
    <location>
        <begin position="426"/>
        <end position="438"/>
    </location>
</feature>
<accession>A0AAD5PCF1</accession>
<name>A0AAD5PCF1_9FUNG</name>
<evidence type="ECO:0000313" key="2">
    <source>
        <dbReference type="EMBL" id="KAI9258860.1"/>
    </source>
</evidence>
<feature type="compositionally biased region" description="Low complexity" evidence="1">
    <location>
        <begin position="334"/>
        <end position="346"/>
    </location>
</feature>
<keyword evidence="3" id="KW-1185">Reference proteome</keyword>
<dbReference type="InterPro" id="IPR051647">
    <property type="entry name" value="Mediator_comp_sub12"/>
</dbReference>
<feature type="region of interest" description="Disordered" evidence="1">
    <location>
        <begin position="629"/>
        <end position="728"/>
    </location>
</feature>
<feature type="compositionally biased region" description="Low complexity" evidence="1">
    <location>
        <begin position="482"/>
        <end position="499"/>
    </location>
</feature>
<reference evidence="2" key="1">
    <citation type="journal article" date="2022" name="IScience">
        <title>Evolution of zygomycete secretomes and the origins of terrestrial fungal ecologies.</title>
        <authorList>
            <person name="Chang Y."/>
            <person name="Wang Y."/>
            <person name="Mondo S."/>
            <person name="Ahrendt S."/>
            <person name="Andreopoulos W."/>
            <person name="Barry K."/>
            <person name="Beard J."/>
            <person name="Benny G.L."/>
            <person name="Blankenship S."/>
            <person name="Bonito G."/>
            <person name="Cuomo C."/>
            <person name="Desiro A."/>
            <person name="Gervers K.A."/>
            <person name="Hundley H."/>
            <person name="Kuo A."/>
            <person name="LaButti K."/>
            <person name="Lang B.F."/>
            <person name="Lipzen A."/>
            <person name="O'Donnell K."/>
            <person name="Pangilinan J."/>
            <person name="Reynolds N."/>
            <person name="Sandor L."/>
            <person name="Smith M.E."/>
            <person name="Tsang A."/>
            <person name="Grigoriev I.V."/>
            <person name="Stajich J.E."/>
            <person name="Spatafora J.W."/>
        </authorList>
    </citation>
    <scope>NUCLEOTIDE SEQUENCE</scope>
    <source>
        <strain evidence="2">RSA 2281</strain>
    </source>
</reference>